<protein>
    <submittedName>
        <fullName evidence="2">RPM1-interacting protein 4-like</fullName>
    </submittedName>
</protein>
<feature type="domain" description="RIN4 pathogenic type III effector avirulence factor Avr cleavage site" evidence="1">
    <location>
        <begin position="6"/>
        <end position="39"/>
    </location>
</feature>
<sequence>MALEDKGRALPKFGEWDVNNPATSEGFTVIFNKARDEKKTNRASVTLITPRKSDIHYKDDTFQQYPEKKKWLCCGGNLVCFNSDDRSPSRVSNVTQNQGDLSKQLSKSKLNVMASCDMGELRKLEEELEKVLEQEETMWKQRSRVQWLKEGDRNTNCQVLLKSLHLFFPPPIDEFEDLVPKRVTEEMKLKRLFFRWDGFYAIFYQKYGKIVGDDVCSMVLNILNNNLYEGPQSYPHWAYPEN</sequence>
<evidence type="ECO:0000259" key="1">
    <source>
        <dbReference type="Pfam" id="PF05627"/>
    </source>
</evidence>
<dbReference type="EMBL" id="JAAIUW010000003">
    <property type="protein sequence ID" value="KAF7838213.1"/>
    <property type="molecule type" value="Genomic_DNA"/>
</dbReference>
<dbReference type="Proteomes" id="UP000634136">
    <property type="component" value="Unassembled WGS sequence"/>
</dbReference>
<name>A0A834X696_9FABA</name>
<dbReference type="Pfam" id="PF05627">
    <property type="entry name" value="AvrRpt-cleavage"/>
    <property type="match status" value="1"/>
</dbReference>
<accession>A0A834X696</accession>
<proteinExistence type="predicted"/>
<dbReference type="AlphaFoldDB" id="A0A834X696"/>
<comment type="caution">
    <text evidence="2">The sequence shown here is derived from an EMBL/GenBank/DDBJ whole genome shotgun (WGS) entry which is preliminary data.</text>
</comment>
<keyword evidence="3" id="KW-1185">Reference proteome</keyword>
<gene>
    <name evidence="2" type="ORF">G2W53_006695</name>
</gene>
<evidence type="ECO:0000313" key="3">
    <source>
        <dbReference type="Proteomes" id="UP000634136"/>
    </source>
</evidence>
<evidence type="ECO:0000313" key="2">
    <source>
        <dbReference type="EMBL" id="KAF7838213.1"/>
    </source>
</evidence>
<dbReference type="PANTHER" id="PTHR33159:SF101">
    <property type="entry name" value="OS04G0379600 PROTEIN"/>
    <property type="match status" value="1"/>
</dbReference>
<organism evidence="2 3">
    <name type="scientific">Senna tora</name>
    <dbReference type="NCBI Taxonomy" id="362788"/>
    <lineage>
        <taxon>Eukaryota</taxon>
        <taxon>Viridiplantae</taxon>
        <taxon>Streptophyta</taxon>
        <taxon>Embryophyta</taxon>
        <taxon>Tracheophyta</taxon>
        <taxon>Spermatophyta</taxon>
        <taxon>Magnoliopsida</taxon>
        <taxon>eudicotyledons</taxon>
        <taxon>Gunneridae</taxon>
        <taxon>Pentapetalae</taxon>
        <taxon>rosids</taxon>
        <taxon>fabids</taxon>
        <taxon>Fabales</taxon>
        <taxon>Fabaceae</taxon>
        <taxon>Caesalpinioideae</taxon>
        <taxon>Cassia clade</taxon>
        <taxon>Senna</taxon>
    </lineage>
</organism>
<dbReference type="InterPro" id="IPR008700">
    <property type="entry name" value="TypeIII_avirulence_cleave"/>
</dbReference>
<dbReference type="InterPro" id="IPR040387">
    <property type="entry name" value="RIN4/NOI4"/>
</dbReference>
<reference evidence="2" key="1">
    <citation type="submission" date="2020-09" db="EMBL/GenBank/DDBJ databases">
        <title>Genome-Enabled Discovery of Anthraquinone Biosynthesis in Senna tora.</title>
        <authorList>
            <person name="Kang S.-H."/>
            <person name="Pandey R.P."/>
            <person name="Lee C.-M."/>
            <person name="Sim J.-S."/>
            <person name="Jeong J.-T."/>
            <person name="Choi B.-S."/>
            <person name="Jung M."/>
            <person name="Ginzburg D."/>
            <person name="Zhao K."/>
            <person name="Won S.Y."/>
            <person name="Oh T.-J."/>
            <person name="Yu Y."/>
            <person name="Kim N.-H."/>
            <person name="Lee O.R."/>
            <person name="Lee T.-H."/>
            <person name="Bashyal P."/>
            <person name="Kim T.-S."/>
            <person name="Lee W.-H."/>
            <person name="Kawkins C."/>
            <person name="Kim C.-K."/>
            <person name="Kim J.S."/>
            <person name="Ahn B.O."/>
            <person name="Rhee S.Y."/>
            <person name="Sohng J.K."/>
        </authorList>
    </citation>
    <scope>NUCLEOTIDE SEQUENCE</scope>
    <source>
        <tissue evidence="2">Leaf</tissue>
    </source>
</reference>
<dbReference type="PANTHER" id="PTHR33159">
    <property type="entry name" value="RPM1-INTERACTING PROTEIN 4 (RIN4) FAMILY PROTEIN"/>
    <property type="match status" value="1"/>
</dbReference>